<reference evidence="2 3" key="1">
    <citation type="submission" date="2019-03" db="EMBL/GenBank/DDBJ databases">
        <title>First draft genome of Liparis tanakae, snailfish: a comprehensive survey of snailfish specific genes.</title>
        <authorList>
            <person name="Kim W."/>
            <person name="Song I."/>
            <person name="Jeong J.-H."/>
            <person name="Kim D."/>
            <person name="Kim S."/>
            <person name="Ryu S."/>
            <person name="Song J.Y."/>
            <person name="Lee S.K."/>
        </authorList>
    </citation>
    <scope>NUCLEOTIDE SEQUENCE [LARGE SCALE GENOMIC DNA]</scope>
    <source>
        <tissue evidence="2">Muscle</tissue>
    </source>
</reference>
<name>A0A4Z2E0J4_9TELE</name>
<gene>
    <name evidence="2" type="ORF">EYF80_067593</name>
</gene>
<proteinExistence type="predicted"/>
<comment type="caution">
    <text evidence="2">The sequence shown here is derived from an EMBL/GenBank/DDBJ whole genome shotgun (WGS) entry which is preliminary data.</text>
</comment>
<evidence type="ECO:0000313" key="3">
    <source>
        <dbReference type="Proteomes" id="UP000314294"/>
    </source>
</evidence>
<dbReference type="Proteomes" id="UP000314294">
    <property type="component" value="Unassembled WGS sequence"/>
</dbReference>
<accession>A0A4Z2E0J4</accession>
<dbReference type="AlphaFoldDB" id="A0A4Z2E0J4"/>
<feature type="compositionally biased region" description="Polar residues" evidence="1">
    <location>
        <begin position="81"/>
        <end position="93"/>
    </location>
</feature>
<keyword evidence="3" id="KW-1185">Reference proteome</keyword>
<evidence type="ECO:0000313" key="2">
    <source>
        <dbReference type="EMBL" id="TNN22293.1"/>
    </source>
</evidence>
<dbReference type="EMBL" id="SRLO01023228">
    <property type="protein sequence ID" value="TNN22293.1"/>
    <property type="molecule type" value="Genomic_DNA"/>
</dbReference>
<organism evidence="2 3">
    <name type="scientific">Liparis tanakae</name>
    <name type="common">Tanaka's snailfish</name>
    <dbReference type="NCBI Taxonomy" id="230148"/>
    <lineage>
        <taxon>Eukaryota</taxon>
        <taxon>Metazoa</taxon>
        <taxon>Chordata</taxon>
        <taxon>Craniata</taxon>
        <taxon>Vertebrata</taxon>
        <taxon>Euteleostomi</taxon>
        <taxon>Actinopterygii</taxon>
        <taxon>Neopterygii</taxon>
        <taxon>Teleostei</taxon>
        <taxon>Neoteleostei</taxon>
        <taxon>Acanthomorphata</taxon>
        <taxon>Eupercaria</taxon>
        <taxon>Perciformes</taxon>
        <taxon>Cottioidei</taxon>
        <taxon>Cottales</taxon>
        <taxon>Liparidae</taxon>
        <taxon>Liparis</taxon>
    </lineage>
</organism>
<sequence>MSVTQRHPVASGGTTPSRLRPPSVLQRIRAALPPVAQPQSRREPHGAARSRTEPQRHPGESVFLPASADTQREEEEEEEALQQTCRACSSSSH</sequence>
<evidence type="ECO:0000256" key="1">
    <source>
        <dbReference type="SAM" id="MobiDB-lite"/>
    </source>
</evidence>
<protein>
    <submittedName>
        <fullName evidence="2">Uncharacterized protein</fullName>
    </submittedName>
</protein>
<feature type="compositionally biased region" description="Basic and acidic residues" evidence="1">
    <location>
        <begin position="40"/>
        <end position="59"/>
    </location>
</feature>
<feature type="region of interest" description="Disordered" evidence="1">
    <location>
        <begin position="1"/>
        <end position="93"/>
    </location>
</feature>